<evidence type="ECO:0000313" key="1">
    <source>
        <dbReference type="EMBL" id="KAK0627628.1"/>
    </source>
</evidence>
<gene>
    <name evidence="1" type="ORF">B0T14DRAFT_579794</name>
</gene>
<organism evidence="1 2">
    <name type="scientific">Immersiella caudata</name>
    <dbReference type="NCBI Taxonomy" id="314043"/>
    <lineage>
        <taxon>Eukaryota</taxon>
        <taxon>Fungi</taxon>
        <taxon>Dikarya</taxon>
        <taxon>Ascomycota</taxon>
        <taxon>Pezizomycotina</taxon>
        <taxon>Sordariomycetes</taxon>
        <taxon>Sordariomycetidae</taxon>
        <taxon>Sordariales</taxon>
        <taxon>Lasiosphaeriaceae</taxon>
        <taxon>Immersiella</taxon>
    </lineage>
</organism>
<accession>A0AA39X5D7</accession>
<dbReference type="Proteomes" id="UP001175000">
    <property type="component" value="Unassembled WGS sequence"/>
</dbReference>
<comment type="caution">
    <text evidence="1">The sequence shown here is derived from an EMBL/GenBank/DDBJ whole genome shotgun (WGS) entry which is preliminary data.</text>
</comment>
<protein>
    <submittedName>
        <fullName evidence="1">Uncharacterized protein</fullName>
    </submittedName>
</protein>
<reference evidence="1" key="1">
    <citation type="submission" date="2023-06" db="EMBL/GenBank/DDBJ databases">
        <title>Genome-scale phylogeny and comparative genomics of the fungal order Sordariales.</title>
        <authorList>
            <consortium name="Lawrence Berkeley National Laboratory"/>
            <person name="Hensen N."/>
            <person name="Bonometti L."/>
            <person name="Westerberg I."/>
            <person name="Brannstrom I.O."/>
            <person name="Guillou S."/>
            <person name="Cros-Aarteil S."/>
            <person name="Calhoun S."/>
            <person name="Haridas S."/>
            <person name="Kuo A."/>
            <person name="Mondo S."/>
            <person name="Pangilinan J."/>
            <person name="Riley R."/>
            <person name="Labutti K."/>
            <person name="Andreopoulos B."/>
            <person name="Lipzen A."/>
            <person name="Chen C."/>
            <person name="Yanf M."/>
            <person name="Daum C."/>
            <person name="Ng V."/>
            <person name="Clum A."/>
            <person name="Steindorff A."/>
            <person name="Ohm R."/>
            <person name="Martin F."/>
            <person name="Silar P."/>
            <person name="Natvig D."/>
            <person name="Lalanne C."/>
            <person name="Gautier V."/>
            <person name="Ament-Velasquez S.L."/>
            <person name="Kruys A."/>
            <person name="Hutchinson M.I."/>
            <person name="Powell A.J."/>
            <person name="Barry K."/>
            <person name="Miller A.N."/>
            <person name="Grigoriev I.V."/>
            <person name="Debuchy R."/>
            <person name="Gladieux P."/>
            <person name="Thoren M.H."/>
            <person name="Johannesson H."/>
        </authorList>
    </citation>
    <scope>NUCLEOTIDE SEQUENCE</scope>
    <source>
        <strain evidence="1">CBS 606.72</strain>
    </source>
</reference>
<keyword evidence="2" id="KW-1185">Reference proteome</keyword>
<dbReference type="AlphaFoldDB" id="A0AA39X5D7"/>
<sequence length="153" mass="17494">MIREAVTQQKHPGWTSLASVCKDWQLFIEKQNFHIWLDIELPKYSCRLCKRAVSISWSQHNSAIISNGIWKLFHTLSTWESGPEVARRDLMLELNAYSPSDSEHYCFPSDIKDIEGAAPNRGSWHDTRHGLVDGQQVTTPPCSAVVRLFGRID</sequence>
<proteinExistence type="predicted"/>
<dbReference type="EMBL" id="JAULSU010000002">
    <property type="protein sequence ID" value="KAK0627628.1"/>
    <property type="molecule type" value="Genomic_DNA"/>
</dbReference>
<evidence type="ECO:0000313" key="2">
    <source>
        <dbReference type="Proteomes" id="UP001175000"/>
    </source>
</evidence>
<name>A0AA39X5D7_9PEZI</name>